<organism evidence="10 11">
    <name type="scientific">Seminavis robusta</name>
    <dbReference type="NCBI Taxonomy" id="568900"/>
    <lineage>
        <taxon>Eukaryota</taxon>
        <taxon>Sar</taxon>
        <taxon>Stramenopiles</taxon>
        <taxon>Ochrophyta</taxon>
        <taxon>Bacillariophyta</taxon>
        <taxon>Bacillariophyceae</taxon>
        <taxon>Bacillariophycidae</taxon>
        <taxon>Naviculales</taxon>
        <taxon>Naviculaceae</taxon>
        <taxon>Seminavis</taxon>
    </lineage>
</organism>
<evidence type="ECO:0000313" key="11">
    <source>
        <dbReference type="Proteomes" id="UP001153069"/>
    </source>
</evidence>
<keyword evidence="11" id="KW-1185">Reference proteome</keyword>
<evidence type="ECO:0000256" key="1">
    <source>
        <dbReference type="ARBA" id="ARBA00004273"/>
    </source>
</evidence>
<accession>A0A9N8DDZ4</accession>
<dbReference type="AlphaFoldDB" id="A0A9N8DDZ4"/>
<dbReference type="InterPro" id="IPR036228">
    <property type="entry name" value="ATP_synth_F0_dsu_sf_mt"/>
</dbReference>
<keyword evidence="7" id="KW-0406">Ion transport</keyword>
<keyword evidence="5" id="KW-0375">Hydrogen ion transport</keyword>
<comment type="subcellular location">
    <subcellularLocation>
        <location evidence="1">Mitochondrion inner membrane</location>
    </subcellularLocation>
</comment>
<dbReference type="SUPFAM" id="SSF161065">
    <property type="entry name" value="ATP synthase D chain-like"/>
    <property type="match status" value="1"/>
</dbReference>
<dbReference type="Proteomes" id="UP001153069">
    <property type="component" value="Unassembled WGS sequence"/>
</dbReference>
<evidence type="ECO:0000256" key="4">
    <source>
        <dbReference type="ARBA" id="ARBA00022547"/>
    </source>
</evidence>
<keyword evidence="4" id="KW-0138">CF(0)</keyword>
<dbReference type="GO" id="GO:0015078">
    <property type="term" value="F:proton transmembrane transporter activity"/>
    <property type="evidence" value="ECO:0007669"/>
    <property type="project" value="InterPro"/>
</dbReference>
<evidence type="ECO:0000256" key="7">
    <source>
        <dbReference type="ARBA" id="ARBA00023065"/>
    </source>
</evidence>
<proteinExistence type="inferred from homology"/>
<dbReference type="GO" id="GO:0005743">
    <property type="term" value="C:mitochondrial inner membrane"/>
    <property type="evidence" value="ECO:0007669"/>
    <property type="project" value="UniProtKB-SubCell"/>
</dbReference>
<keyword evidence="8" id="KW-0496">Mitochondrion</keyword>
<name>A0A9N8DDZ4_9STRA</name>
<evidence type="ECO:0000256" key="3">
    <source>
        <dbReference type="ARBA" id="ARBA00022448"/>
    </source>
</evidence>
<dbReference type="GO" id="GO:0015986">
    <property type="term" value="P:proton motive force-driven ATP synthesis"/>
    <property type="evidence" value="ECO:0007669"/>
    <property type="project" value="InterPro"/>
</dbReference>
<protein>
    <submittedName>
        <fullName evidence="10">ATP synthase D chain, mitochondrial (ATP5H)</fullName>
    </submittedName>
</protein>
<evidence type="ECO:0000256" key="8">
    <source>
        <dbReference type="ARBA" id="ARBA00023128"/>
    </source>
</evidence>
<dbReference type="EMBL" id="CAICTM010000097">
    <property type="protein sequence ID" value="CAB9501037.1"/>
    <property type="molecule type" value="Genomic_DNA"/>
</dbReference>
<dbReference type="GO" id="GO:0045259">
    <property type="term" value="C:proton-transporting ATP synthase complex"/>
    <property type="evidence" value="ECO:0007669"/>
    <property type="project" value="UniProtKB-KW"/>
</dbReference>
<evidence type="ECO:0000256" key="6">
    <source>
        <dbReference type="ARBA" id="ARBA00022792"/>
    </source>
</evidence>
<comment type="similarity">
    <text evidence="2">Belongs to the ATPase d subunit family.</text>
</comment>
<evidence type="ECO:0000256" key="5">
    <source>
        <dbReference type="ARBA" id="ARBA00022781"/>
    </source>
</evidence>
<evidence type="ECO:0000256" key="2">
    <source>
        <dbReference type="ARBA" id="ARBA00006842"/>
    </source>
</evidence>
<dbReference type="Gene3D" id="6.10.280.70">
    <property type="match status" value="1"/>
</dbReference>
<keyword evidence="6" id="KW-0999">Mitochondrion inner membrane</keyword>
<evidence type="ECO:0000256" key="9">
    <source>
        <dbReference type="ARBA" id="ARBA00023136"/>
    </source>
</evidence>
<dbReference type="InterPro" id="IPR008689">
    <property type="entry name" value="ATP_synth_F0_dsu_mt"/>
</dbReference>
<keyword evidence="9" id="KW-0472">Membrane</keyword>
<evidence type="ECO:0000313" key="10">
    <source>
        <dbReference type="EMBL" id="CAB9501037.1"/>
    </source>
</evidence>
<gene>
    <name evidence="10" type="ORF">SEMRO_98_G050460.1</name>
</gene>
<sequence>MSNVTATSRRVVRTLAHRNIDWSRNVWKLTPRTAAKVNSFRAWVTTGEVMADKYNKPPAPVDFSGAKSSIRDQELIAGLEDFYKTASPAPETYEPEPGVEEERKKVLAMFEESEAFDQELKESVKAELDFMKDNRTTKDTTIFDFKMNYPGIHEQIEDEIENREWFKDVGMTAK</sequence>
<comment type="caution">
    <text evidence="10">The sequence shown here is derived from an EMBL/GenBank/DDBJ whole genome shotgun (WGS) entry which is preliminary data.</text>
</comment>
<dbReference type="OrthoDB" id="35799at2759"/>
<reference evidence="10" key="1">
    <citation type="submission" date="2020-06" db="EMBL/GenBank/DDBJ databases">
        <authorList>
            <consortium name="Plant Systems Biology data submission"/>
        </authorList>
    </citation>
    <scope>NUCLEOTIDE SEQUENCE</scope>
    <source>
        <strain evidence="10">D6</strain>
    </source>
</reference>
<dbReference type="Pfam" id="PF05873">
    <property type="entry name" value="Mt_ATP-synt_D"/>
    <property type="match status" value="1"/>
</dbReference>
<keyword evidence="3" id="KW-0813">Transport</keyword>